<dbReference type="RefSeq" id="WP_321391909.1">
    <property type="nucleotide sequence ID" value="NZ_CP139487.1"/>
</dbReference>
<name>A0AAX4HL64_9BACT</name>
<dbReference type="InterPro" id="IPR050696">
    <property type="entry name" value="FtsA/MreB"/>
</dbReference>
<dbReference type="InterPro" id="IPR043129">
    <property type="entry name" value="ATPase_NBD"/>
</dbReference>
<sequence>MHVLAIDIGSYSVKYVSSFVDKRKINHVDMSEIIVRDFLSDHSELTVEEAQAKIVQEIIDSVARPDTKIIYPANHEMMTTRFLTLPVKSKKKAELMLPFLLEEDIPYALSEIHYAYRMEAQKTQFTALVELVRENIFEPYYELLRSKNVLPNVLTTESSSVENYFNQNPMAGPFCVLDMGHKTTKAYFFYNSRLLMTHVSYVGGTHVNEMIAQTYKIDPDEAIFYKHQNAFLLTSSQYAEVEATQSEFAHSMERVFSPLVSDFLRWKVGFKVNFGLAVQHVFICGGTSNIKNIANFLTEKWDTKVTLLESFEKVEGEKVDLNPKNKSKFALVNMMAIGFRRKNRFINLLTGKFAQASTSEVPLYSFSFIGVRVAAAALILAVSLFAERFFIERDIKAVNAKIANVMKNDELMISSRLRRSIQQNPKPVYDALVKKQRGVRQEISTLQSAIEIQALSPLVHVSQIAASAQGATMVEFKSTDVGEITAVFTSETMDELNNLKAAFERSTLNDLTAQIDQTKMQLTVTASGN</sequence>
<reference evidence="1 2" key="1">
    <citation type="submission" date="2023-11" db="EMBL/GenBank/DDBJ databases">
        <title>Peredibacter starrii A3.12.</title>
        <authorList>
            <person name="Mitchell R.J."/>
        </authorList>
    </citation>
    <scope>NUCLEOTIDE SEQUENCE [LARGE SCALE GENOMIC DNA]</scope>
    <source>
        <strain evidence="1 2">A3.12</strain>
    </source>
</reference>
<accession>A0AAX4HL64</accession>
<dbReference type="Gene3D" id="3.30.1490.300">
    <property type="match status" value="1"/>
</dbReference>
<dbReference type="Pfam" id="PF11104">
    <property type="entry name" value="PilM_2"/>
    <property type="match status" value="1"/>
</dbReference>
<gene>
    <name evidence="1" type="primary">pilM</name>
    <name evidence="1" type="ORF">SOO65_15075</name>
</gene>
<dbReference type="SUPFAM" id="SSF53067">
    <property type="entry name" value="Actin-like ATPase domain"/>
    <property type="match status" value="2"/>
</dbReference>
<evidence type="ECO:0000313" key="1">
    <source>
        <dbReference type="EMBL" id="WPU64017.1"/>
    </source>
</evidence>
<dbReference type="AlphaFoldDB" id="A0AAX4HL64"/>
<dbReference type="Proteomes" id="UP001324634">
    <property type="component" value="Chromosome"/>
</dbReference>
<dbReference type="InterPro" id="IPR005883">
    <property type="entry name" value="PilM"/>
</dbReference>
<protein>
    <submittedName>
        <fullName evidence="1">Pilus assembly protein PilM</fullName>
    </submittedName>
</protein>
<proteinExistence type="predicted"/>
<dbReference type="PANTHER" id="PTHR32432:SF3">
    <property type="entry name" value="ETHANOLAMINE UTILIZATION PROTEIN EUTJ"/>
    <property type="match status" value="1"/>
</dbReference>
<evidence type="ECO:0000313" key="2">
    <source>
        <dbReference type="Proteomes" id="UP001324634"/>
    </source>
</evidence>
<organism evidence="1 2">
    <name type="scientific">Peredibacter starrii</name>
    <dbReference type="NCBI Taxonomy" id="28202"/>
    <lineage>
        <taxon>Bacteria</taxon>
        <taxon>Pseudomonadati</taxon>
        <taxon>Bdellovibrionota</taxon>
        <taxon>Bacteriovoracia</taxon>
        <taxon>Bacteriovoracales</taxon>
        <taxon>Bacteriovoracaceae</taxon>
        <taxon>Peredibacter</taxon>
    </lineage>
</organism>
<dbReference type="Gene3D" id="3.30.420.40">
    <property type="match status" value="2"/>
</dbReference>
<keyword evidence="2" id="KW-1185">Reference proteome</keyword>
<dbReference type="PANTHER" id="PTHR32432">
    <property type="entry name" value="CELL DIVISION PROTEIN FTSA-RELATED"/>
    <property type="match status" value="1"/>
</dbReference>
<dbReference type="KEGG" id="psti:SOO65_15075"/>
<dbReference type="EMBL" id="CP139487">
    <property type="protein sequence ID" value="WPU64017.1"/>
    <property type="molecule type" value="Genomic_DNA"/>
</dbReference>